<dbReference type="EMBL" id="AZFE01000032">
    <property type="protein sequence ID" value="KRL54966.1"/>
    <property type="molecule type" value="Genomic_DNA"/>
</dbReference>
<gene>
    <name evidence="1" type="ORF">FC70_GL001771</name>
</gene>
<name>A0A0R1RDV1_9LACO</name>
<organism evidence="1 2">
    <name type="scientific">Paucilactobacillus oligofermentans DSM 15707 = LMG 22743</name>
    <dbReference type="NCBI Taxonomy" id="1423778"/>
    <lineage>
        <taxon>Bacteria</taxon>
        <taxon>Bacillati</taxon>
        <taxon>Bacillota</taxon>
        <taxon>Bacilli</taxon>
        <taxon>Lactobacillales</taxon>
        <taxon>Lactobacillaceae</taxon>
        <taxon>Paucilactobacillus</taxon>
    </lineage>
</organism>
<dbReference type="AlphaFoldDB" id="A0A0R1RDV1"/>
<sequence>MVIESADIDFKDEADIETKEPKYHYYEGLDGHWKKEEVEQTALDIEGVPTYDKISQTITSNVVDDFLITQQYDYPEDFEVKRALYLISEGYEYDDVASQLQTTTGLMVSELNKARQYFAPYAAAWKKLKDEASK</sequence>
<protein>
    <submittedName>
        <fullName evidence="1">Uncharacterized protein</fullName>
    </submittedName>
</protein>
<keyword evidence="2" id="KW-1185">Reference proteome</keyword>
<reference evidence="1 2" key="1">
    <citation type="journal article" date="2015" name="Genome Announc.">
        <title>Expanding the biotechnology potential of lactobacilli through comparative genomics of 213 strains and associated genera.</title>
        <authorList>
            <person name="Sun Z."/>
            <person name="Harris H.M."/>
            <person name="McCann A."/>
            <person name="Guo C."/>
            <person name="Argimon S."/>
            <person name="Zhang W."/>
            <person name="Yang X."/>
            <person name="Jeffery I.B."/>
            <person name="Cooney J.C."/>
            <person name="Kagawa T.F."/>
            <person name="Liu W."/>
            <person name="Song Y."/>
            <person name="Salvetti E."/>
            <person name="Wrobel A."/>
            <person name="Rasinkangas P."/>
            <person name="Parkhill J."/>
            <person name="Rea M.C."/>
            <person name="O'Sullivan O."/>
            <person name="Ritari J."/>
            <person name="Douillard F.P."/>
            <person name="Paul Ross R."/>
            <person name="Yang R."/>
            <person name="Briner A.E."/>
            <person name="Felis G.E."/>
            <person name="de Vos W.M."/>
            <person name="Barrangou R."/>
            <person name="Klaenhammer T.R."/>
            <person name="Caufield P.W."/>
            <person name="Cui Y."/>
            <person name="Zhang H."/>
            <person name="O'Toole P.W."/>
        </authorList>
    </citation>
    <scope>NUCLEOTIDE SEQUENCE [LARGE SCALE GENOMIC DNA]</scope>
    <source>
        <strain evidence="1 2">DSM 15707</strain>
    </source>
</reference>
<proteinExistence type="predicted"/>
<evidence type="ECO:0000313" key="2">
    <source>
        <dbReference type="Proteomes" id="UP000051697"/>
    </source>
</evidence>
<dbReference type="OrthoDB" id="2297990at2"/>
<comment type="caution">
    <text evidence="1">The sequence shown here is derived from an EMBL/GenBank/DDBJ whole genome shotgun (WGS) entry which is preliminary data.</text>
</comment>
<dbReference type="RefSeq" id="WP_057890674.1">
    <property type="nucleotide sequence ID" value="NZ_AZFE01000032.1"/>
</dbReference>
<dbReference type="PATRIC" id="fig|1423778.4.peg.1810"/>
<accession>A0A0R1RDV1</accession>
<dbReference type="KEGG" id="lol:LACOL_0807"/>
<evidence type="ECO:0000313" key="1">
    <source>
        <dbReference type="EMBL" id="KRL54966.1"/>
    </source>
</evidence>
<dbReference type="Proteomes" id="UP000051697">
    <property type="component" value="Unassembled WGS sequence"/>
</dbReference>